<dbReference type="PROSITE" id="PS00107">
    <property type="entry name" value="PROTEIN_KINASE_ATP"/>
    <property type="match status" value="1"/>
</dbReference>
<dbReference type="SUPFAM" id="SSF56112">
    <property type="entry name" value="Protein kinase-like (PK-like)"/>
    <property type="match status" value="1"/>
</dbReference>
<dbReference type="CDD" id="cd08215">
    <property type="entry name" value="STKc_Nek"/>
    <property type="match status" value="1"/>
</dbReference>
<proteinExistence type="evidence at transcript level"/>
<dbReference type="InterPro" id="IPR051131">
    <property type="entry name" value="NEK_Ser/Thr_kinase_NIMA"/>
</dbReference>
<evidence type="ECO:0000256" key="8">
    <source>
        <dbReference type="ARBA" id="ARBA00047899"/>
    </source>
</evidence>
<evidence type="ECO:0000256" key="7">
    <source>
        <dbReference type="ARBA" id="ARBA00022840"/>
    </source>
</evidence>
<protein>
    <recommendedName>
        <fullName evidence="2">non-specific serine/threonine protein kinase</fullName>
        <ecNumber evidence="2">2.7.11.1</ecNumber>
    </recommendedName>
</protein>
<keyword evidence="4" id="KW-0808">Transferase</keyword>
<comment type="catalytic activity">
    <reaction evidence="9">
        <text>L-seryl-[protein] + ATP = O-phospho-L-seryl-[protein] + ADP + H(+)</text>
        <dbReference type="Rhea" id="RHEA:17989"/>
        <dbReference type="Rhea" id="RHEA-COMP:9863"/>
        <dbReference type="Rhea" id="RHEA-COMP:11604"/>
        <dbReference type="ChEBI" id="CHEBI:15378"/>
        <dbReference type="ChEBI" id="CHEBI:29999"/>
        <dbReference type="ChEBI" id="CHEBI:30616"/>
        <dbReference type="ChEBI" id="CHEBI:83421"/>
        <dbReference type="ChEBI" id="CHEBI:456216"/>
        <dbReference type="EC" id="2.7.11.1"/>
    </reaction>
</comment>
<dbReference type="EC" id="2.7.11.1" evidence="2"/>
<feature type="region of interest" description="Disordered" evidence="11">
    <location>
        <begin position="371"/>
        <end position="715"/>
    </location>
</feature>
<dbReference type="SMART" id="SM00220">
    <property type="entry name" value="S_TKc"/>
    <property type="match status" value="1"/>
</dbReference>
<dbReference type="InterPro" id="IPR017441">
    <property type="entry name" value="Protein_kinase_ATP_BS"/>
</dbReference>
<accession>A0A192ZIP6</accession>
<dbReference type="FunFam" id="3.30.200.20:FF:000097">
    <property type="entry name" value="Probable serine/threonine-protein kinase nek1"/>
    <property type="match status" value="1"/>
</dbReference>
<sequence length="913" mass="103538">MDFVGCWDRLENRFEAIETIGKGSFGTCILCRRRTTGEQVVVKQIDVDAMTQEEKEDAMKEVHILSMLDHPNIVAYYESFLDEKGLLHIVMEYADGGDLFQRIQIQEQTASFFPEKLIMEWFYQIVRALDHIHRKNILHRDLKTQNIFLTKDNRVKLGDFGIARILNSTQDLAKTVIGTPYYLSPEIVEDKPYHRKSDVWSLGCVLYEMATLKHAFDGQNLPALIMKIVRGKYPPIPSIYSTELRKLVDAMLQKDPMRRPSTTQILRYEAFLSGKRSYARARSQKKQQDHEERGGGHVDLWMEKHVMEMEKMSEELGDGLRVRDEWVADGGLRRDKVRHEISHRKRAELEIDTEVSKMRSKKVEYLRKKEIEKKEKKRKSQERSERLKRHKKELEKISRRRPSGPVKQPSEHTHQHPHSHLSAAAAFSIDGGDAGEVGRRRSSSVSSLPEDGSVRIVSGVGGAPLRRRISSKEVPPPPKSKRSESGSGSGSSVSQWKEQRQQFLEHVRNARQAKKASADPMPEVEIFVKPGREGRTALQTQSDDEYDDRRGVDVVSPVSAPPRARYPAPFVAEIEIFEPTKRKQQSPADTSVRKDRHEGSGHSDGGDDGNDHIDEDDEDVEVGVFDDDNDDDVGDQTDDDEEDGNEDGIDEIDGERIGRPLDGHISLKTRSFRDVLKPSGKHIHRTQQRRDSQSSEISTDMRDVAREDEAVQGSDIDSFVTQIMTEETREKEIVSELPPPKYMDSVFVSPIESRHPDADTSVGGCGVGSEQHVDMGAQVDGHMDEREDEEEDDDGYDWEKMEDRSFEQDSLTLSDANGSVVNLSSSTLASASTLGSTNGSRAHLTQRIEALRAFCDEKFGESAFLRIYNYLQNIGEDSPVVSTGLGDLLDHPDHIDFIPYVQQLIICERLFYG</sequence>
<evidence type="ECO:0000256" key="1">
    <source>
        <dbReference type="ARBA" id="ARBA00010886"/>
    </source>
</evidence>
<feature type="compositionally biased region" description="Basic and acidic residues" evidence="11">
    <location>
        <begin position="497"/>
        <end position="508"/>
    </location>
</feature>
<evidence type="ECO:0000256" key="10">
    <source>
        <dbReference type="PROSITE-ProRule" id="PRU10141"/>
    </source>
</evidence>
<dbReference type="Gene3D" id="1.10.510.10">
    <property type="entry name" value="Transferase(Phosphotransferase) domain 1"/>
    <property type="match status" value="1"/>
</dbReference>
<evidence type="ECO:0000256" key="6">
    <source>
        <dbReference type="ARBA" id="ARBA00022777"/>
    </source>
</evidence>
<dbReference type="FunFam" id="1.10.510.10:FF:000869">
    <property type="entry name" value="Nek protein kinase"/>
    <property type="match status" value="1"/>
</dbReference>
<dbReference type="PANTHER" id="PTHR44899">
    <property type="entry name" value="CAMK FAMILY PROTEIN KINASE"/>
    <property type="match status" value="1"/>
</dbReference>
<dbReference type="GO" id="GO:0005524">
    <property type="term" value="F:ATP binding"/>
    <property type="evidence" value="ECO:0007669"/>
    <property type="project" value="UniProtKB-UniRule"/>
</dbReference>
<feature type="binding site" evidence="10">
    <location>
        <position position="43"/>
    </location>
    <ligand>
        <name>ATP</name>
        <dbReference type="ChEBI" id="CHEBI:30616"/>
    </ligand>
</feature>
<dbReference type="AlphaFoldDB" id="A0A192ZIP6"/>
<dbReference type="InterPro" id="IPR000719">
    <property type="entry name" value="Prot_kinase_dom"/>
</dbReference>
<dbReference type="EMBL" id="KT984577">
    <property type="protein sequence ID" value="ANM86797.1"/>
    <property type="molecule type" value="mRNA"/>
</dbReference>
<feature type="compositionally biased region" description="Basic and acidic residues" evidence="11">
    <location>
        <begin position="688"/>
        <end position="709"/>
    </location>
</feature>
<name>A0A192ZIP6_9EUKA</name>
<organism evidence="13">
    <name type="scientific">Stygiella incarcerata</name>
    <dbReference type="NCBI Taxonomy" id="1712417"/>
    <lineage>
        <taxon>Eukaryota</taxon>
        <taxon>Discoba</taxon>
        <taxon>Jakobida</taxon>
        <taxon>Andalucina</taxon>
        <taxon>Stygiellidae</taxon>
        <taxon>Stygiella</taxon>
    </lineage>
</organism>
<dbReference type="GO" id="GO:0004674">
    <property type="term" value="F:protein serine/threonine kinase activity"/>
    <property type="evidence" value="ECO:0007669"/>
    <property type="project" value="UniProtKB-KW"/>
</dbReference>
<feature type="compositionally biased region" description="Acidic residues" evidence="11">
    <location>
        <begin position="613"/>
        <end position="653"/>
    </location>
</feature>
<feature type="compositionally biased region" description="Basic and acidic residues" evidence="11">
    <location>
        <begin position="591"/>
        <end position="612"/>
    </location>
</feature>
<evidence type="ECO:0000256" key="11">
    <source>
        <dbReference type="SAM" id="MobiDB-lite"/>
    </source>
</evidence>
<feature type="domain" description="Protein kinase" evidence="12">
    <location>
        <begin position="14"/>
        <end position="272"/>
    </location>
</feature>
<dbReference type="Pfam" id="PF00069">
    <property type="entry name" value="Pkinase"/>
    <property type="match status" value="1"/>
</dbReference>
<reference evidence="13" key="1">
    <citation type="journal article" date="2016" name="Mol. Biol. Evol.">
        <title>Novel hydrogenosomes in the microaerophilic jakobid Stygiella incarcerata.</title>
        <authorList>
            <person name="Leger M.M."/>
            <person name="Eme L."/>
            <person name="Hug L.A."/>
            <person name="Roger A.J."/>
        </authorList>
    </citation>
    <scope>NUCLEOTIDE SEQUENCE</scope>
</reference>
<evidence type="ECO:0000256" key="9">
    <source>
        <dbReference type="ARBA" id="ARBA00048679"/>
    </source>
</evidence>
<keyword evidence="6" id="KW-0418">Kinase</keyword>
<dbReference type="PROSITE" id="PS50011">
    <property type="entry name" value="PROTEIN_KINASE_DOM"/>
    <property type="match status" value="1"/>
</dbReference>
<evidence type="ECO:0000256" key="2">
    <source>
        <dbReference type="ARBA" id="ARBA00012513"/>
    </source>
</evidence>
<evidence type="ECO:0000313" key="13">
    <source>
        <dbReference type="EMBL" id="ANM86797.1"/>
    </source>
</evidence>
<gene>
    <name evidence="13" type="primary">NEK1</name>
</gene>
<feature type="compositionally biased region" description="Basic residues" evidence="11">
    <location>
        <begin position="375"/>
        <end position="391"/>
    </location>
</feature>
<evidence type="ECO:0000256" key="3">
    <source>
        <dbReference type="ARBA" id="ARBA00022527"/>
    </source>
</evidence>
<dbReference type="InterPro" id="IPR011009">
    <property type="entry name" value="Kinase-like_dom_sf"/>
</dbReference>
<evidence type="ECO:0000259" key="12">
    <source>
        <dbReference type="PROSITE" id="PS50011"/>
    </source>
</evidence>
<dbReference type="InterPro" id="IPR008271">
    <property type="entry name" value="Ser/Thr_kinase_AS"/>
</dbReference>
<keyword evidence="3" id="KW-0723">Serine/threonine-protein kinase</keyword>
<evidence type="ECO:0000256" key="4">
    <source>
        <dbReference type="ARBA" id="ARBA00022679"/>
    </source>
</evidence>
<comment type="similarity">
    <text evidence="1">Belongs to the protein kinase superfamily. NEK Ser/Thr protein kinase family. NIMA subfamily.</text>
</comment>
<keyword evidence="7 10" id="KW-0067">ATP-binding</keyword>
<evidence type="ECO:0000256" key="5">
    <source>
        <dbReference type="ARBA" id="ARBA00022741"/>
    </source>
</evidence>
<dbReference type="Gene3D" id="3.30.200.20">
    <property type="entry name" value="Phosphorylase Kinase, domain 1"/>
    <property type="match status" value="1"/>
</dbReference>
<dbReference type="PROSITE" id="PS00108">
    <property type="entry name" value="PROTEIN_KINASE_ST"/>
    <property type="match status" value="1"/>
</dbReference>
<comment type="catalytic activity">
    <reaction evidence="8">
        <text>L-threonyl-[protein] + ATP = O-phospho-L-threonyl-[protein] + ADP + H(+)</text>
        <dbReference type="Rhea" id="RHEA:46608"/>
        <dbReference type="Rhea" id="RHEA-COMP:11060"/>
        <dbReference type="Rhea" id="RHEA-COMP:11605"/>
        <dbReference type="ChEBI" id="CHEBI:15378"/>
        <dbReference type="ChEBI" id="CHEBI:30013"/>
        <dbReference type="ChEBI" id="CHEBI:30616"/>
        <dbReference type="ChEBI" id="CHEBI:61977"/>
        <dbReference type="ChEBI" id="CHEBI:456216"/>
        <dbReference type="EC" id="2.7.11.1"/>
    </reaction>
</comment>
<keyword evidence="5 10" id="KW-0547">Nucleotide-binding</keyword>
<dbReference type="PANTHER" id="PTHR44899:SF3">
    <property type="entry name" value="SERINE_THREONINE-PROTEIN KINASE NEK1"/>
    <property type="match status" value="1"/>
</dbReference>